<dbReference type="AlphaFoldDB" id="A0A844W393"/>
<dbReference type="Proteomes" id="UP000443843">
    <property type="component" value="Unassembled WGS sequence"/>
</dbReference>
<sequence length="174" mass="18751">MLKAIALGLAAGLTPLCALADEVGQVTATLGGEERTWYAISVKRGEETASTASLKNSKRLSSLTIQAHPEPRFTTSDVLSLDADWFGLAAAGKAPTTVEILYLPQGMSNPFYTTDQVETRPVMTFDTLAIDGETGQTTGSFTARLCRVAKLYEAPDTSDCLDLEGRFDTQLRIR</sequence>
<reference evidence="2 3" key="1">
    <citation type="submission" date="2019-11" db="EMBL/GenBank/DDBJ databases">
        <title>Pseudooceanicola pacifica sp. nov., isolated from deep-sea sediment of the Pacific Ocean.</title>
        <authorList>
            <person name="Lyu L."/>
        </authorList>
    </citation>
    <scope>NUCLEOTIDE SEQUENCE [LARGE SCALE GENOMIC DNA]</scope>
    <source>
        <strain evidence="2 3">216_PA32_1</strain>
    </source>
</reference>
<feature type="chain" id="PRO_5032791742" evidence="1">
    <location>
        <begin position="21"/>
        <end position="174"/>
    </location>
</feature>
<keyword evidence="1" id="KW-0732">Signal</keyword>
<evidence type="ECO:0000313" key="3">
    <source>
        <dbReference type="Proteomes" id="UP000443843"/>
    </source>
</evidence>
<evidence type="ECO:0000313" key="2">
    <source>
        <dbReference type="EMBL" id="MWB77545.1"/>
    </source>
</evidence>
<keyword evidence="3" id="KW-1185">Reference proteome</keyword>
<proteinExistence type="predicted"/>
<protein>
    <submittedName>
        <fullName evidence="2">Uncharacterized protein</fullName>
    </submittedName>
</protein>
<dbReference type="EMBL" id="WNXQ01000003">
    <property type="protein sequence ID" value="MWB77545.1"/>
    <property type="molecule type" value="Genomic_DNA"/>
</dbReference>
<comment type="caution">
    <text evidence="2">The sequence shown here is derived from an EMBL/GenBank/DDBJ whole genome shotgun (WGS) entry which is preliminary data.</text>
</comment>
<feature type="signal peptide" evidence="1">
    <location>
        <begin position="1"/>
        <end position="20"/>
    </location>
</feature>
<dbReference type="RefSeq" id="WP_160381823.1">
    <property type="nucleotide sequence ID" value="NZ_WNXQ01000003.1"/>
</dbReference>
<name>A0A844W393_9RHOB</name>
<evidence type="ECO:0000256" key="1">
    <source>
        <dbReference type="SAM" id="SignalP"/>
    </source>
</evidence>
<gene>
    <name evidence="2" type="ORF">GLS40_05880</name>
</gene>
<organism evidence="2 3">
    <name type="scientific">Pseudooceanicola pacificus</name>
    <dbReference type="NCBI Taxonomy" id="2676438"/>
    <lineage>
        <taxon>Bacteria</taxon>
        <taxon>Pseudomonadati</taxon>
        <taxon>Pseudomonadota</taxon>
        <taxon>Alphaproteobacteria</taxon>
        <taxon>Rhodobacterales</taxon>
        <taxon>Paracoccaceae</taxon>
        <taxon>Pseudooceanicola</taxon>
    </lineage>
</organism>
<accession>A0A844W393</accession>